<evidence type="ECO:0000256" key="1">
    <source>
        <dbReference type="SAM" id="MobiDB-lite"/>
    </source>
</evidence>
<proteinExistence type="predicted"/>
<dbReference type="VEuPathDB" id="CryptoDB:cand_016200"/>
<protein>
    <submittedName>
        <fullName evidence="2">Uncharacterized protein</fullName>
    </submittedName>
</protein>
<dbReference type="AlphaFoldDB" id="A0A1J4MWM9"/>
<organism evidence="2 3">
    <name type="scientific">Cryptosporidium andersoni</name>
    <dbReference type="NCBI Taxonomy" id="117008"/>
    <lineage>
        <taxon>Eukaryota</taxon>
        <taxon>Sar</taxon>
        <taxon>Alveolata</taxon>
        <taxon>Apicomplexa</taxon>
        <taxon>Conoidasida</taxon>
        <taxon>Coccidia</taxon>
        <taxon>Eucoccidiorida</taxon>
        <taxon>Eimeriorina</taxon>
        <taxon>Cryptosporidiidae</taxon>
        <taxon>Cryptosporidium</taxon>
    </lineage>
</organism>
<feature type="compositionally biased region" description="Low complexity" evidence="1">
    <location>
        <begin position="1"/>
        <end position="17"/>
    </location>
</feature>
<feature type="region of interest" description="Disordered" evidence="1">
    <location>
        <begin position="1"/>
        <end position="22"/>
    </location>
</feature>
<dbReference type="EMBL" id="LRBS01000034">
    <property type="protein sequence ID" value="OII77460.1"/>
    <property type="molecule type" value="Genomic_DNA"/>
</dbReference>
<dbReference type="Proteomes" id="UP000186804">
    <property type="component" value="Unassembled WGS sequence"/>
</dbReference>
<comment type="caution">
    <text evidence="2">The sequence shown here is derived from an EMBL/GenBank/DDBJ whole genome shotgun (WGS) entry which is preliminary data.</text>
</comment>
<keyword evidence="3" id="KW-1185">Reference proteome</keyword>
<sequence length="206" mass="23612">MVSDHSSFYSDSSLDNSNNEEDWIDDDSQIEFDIDTKRDVCGLTVDIDKEISYLTELRSKCGLNDNDNSNSNWLRLIVDRNIGIEISQIAKELLSNILCNEDVTFENLILPKNLKINNPLTKKNITLLIEADFTRGDEIVLGNSLSESKFVANTCIGHIYIYKENNNQEGFLNHYANKEVDQVFGFKTWHKQFPLGLKKSMESKYS</sequence>
<dbReference type="OrthoDB" id="10316312at2759"/>
<gene>
    <name evidence="2" type="ORF">cand_016200</name>
</gene>
<evidence type="ECO:0000313" key="2">
    <source>
        <dbReference type="EMBL" id="OII77460.1"/>
    </source>
</evidence>
<accession>A0A1J4MWM9</accession>
<dbReference type="GeneID" id="92365805"/>
<evidence type="ECO:0000313" key="3">
    <source>
        <dbReference type="Proteomes" id="UP000186804"/>
    </source>
</evidence>
<reference evidence="2 3" key="1">
    <citation type="submission" date="2016-10" db="EMBL/GenBank/DDBJ databases">
        <title>Reductive evolution of mitochondrial metabolism and differential evolution of invasion-related proteins in Cryptosporidium.</title>
        <authorList>
            <person name="Liu S."/>
            <person name="Roellig D.M."/>
            <person name="Guo Y."/>
            <person name="Li N."/>
            <person name="Frace M.A."/>
            <person name="Tang K."/>
            <person name="Zhang L."/>
            <person name="Feng Y."/>
            <person name="Xiao L."/>
        </authorList>
    </citation>
    <scope>NUCLEOTIDE SEQUENCE [LARGE SCALE GENOMIC DNA]</scope>
    <source>
        <strain evidence="2">30847</strain>
    </source>
</reference>
<name>A0A1J4MWM9_9CRYT</name>
<dbReference type="RefSeq" id="XP_067069306.1">
    <property type="nucleotide sequence ID" value="XM_067211854.1"/>
</dbReference>